<dbReference type="OrthoDB" id="2016582at2759"/>
<accession>A0A4C1SCZ1</accession>
<reference evidence="1 2" key="1">
    <citation type="journal article" date="2019" name="Commun. Biol.">
        <title>The bagworm genome reveals a unique fibroin gene that provides high tensile strength.</title>
        <authorList>
            <person name="Kono N."/>
            <person name="Nakamura H."/>
            <person name="Ohtoshi R."/>
            <person name="Tomita M."/>
            <person name="Numata K."/>
            <person name="Arakawa K."/>
        </authorList>
    </citation>
    <scope>NUCLEOTIDE SEQUENCE [LARGE SCALE GENOMIC DNA]</scope>
</reference>
<evidence type="ECO:0000313" key="2">
    <source>
        <dbReference type="Proteomes" id="UP000299102"/>
    </source>
</evidence>
<dbReference type="Proteomes" id="UP000299102">
    <property type="component" value="Unassembled WGS sequence"/>
</dbReference>
<dbReference type="AlphaFoldDB" id="A0A4C1SCZ1"/>
<comment type="caution">
    <text evidence="1">The sequence shown here is derived from an EMBL/GenBank/DDBJ whole genome shotgun (WGS) entry which is preliminary data.</text>
</comment>
<sequence>MEGVRWIIRGEEKAPRGRGDLPAPDPNGDDDATYFTFRISETEKWNIMCRTISAYIERSFIYHNITEPPSRQYAWDEIGNKATLEKLLEETPDATNKARLRGALISEPRAWLHGLSLLILRTLLNDKSLREAVTIRLSCYICEPHLCICD</sequence>
<organism evidence="1 2">
    <name type="scientific">Eumeta variegata</name>
    <name type="common">Bagworm moth</name>
    <name type="synonym">Eumeta japonica</name>
    <dbReference type="NCBI Taxonomy" id="151549"/>
    <lineage>
        <taxon>Eukaryota</taxon>
        <taxon>Metazoa</taxon>
        <taxon>Ecdysozoa</taxon>
        <taxon>Arthropoda</taxon>
        <taxon>Hexapoda</taxon>
        <taxon>Insecta</taxon>
        <taxon>Pterygota</taxon>
        <taxon>Neoptera</taxon>
        <taxon>Endopterygota</taxon>
        <taxon>Lepidoptera</taxon>
        <taxon>Glossata</taxon>
        <taxon>Ditrysia</taxon>
        <taxon>Tineoidea</taxon>
        <taxon>Psychidae</taxon>
        <taxon>Oiketicinae</taxon>
        <taxon>Eumeta</taxon>
    </lineage>
</organism>
<protein>
    <submittedName>
        <fullName evidence="1">Uncharacterized protein</fullName>
    </submittedName>
</protein>
<proteinExistence type="predicted"/>
<evidence type="ECO:0000313" key="1">
    <source>
        <dbReference type="EMBL" id="GBO99961.1"/>
    </source>
</evidence>
<dbReference type="EMBL" id="BGZK01000004">
    <property type="protein sequence ID" value="GBO99961.1"/>
    <property type="molecule type" value="Genomic_DNA"/>
</dbReference>
<name>A0A4C1SCZ1_EUMVA</name>
<keyword evidence="2" id="KW-1185">Reference proteome</keyword>
<gene>
    <name evidence="1" type="ORF">EVAR_74313_1</name>
</gene>